<evidence type="ECO:0000313" key="3">
    <source>
        <dbReference type="Proteomes" id="UP000006455"/>
    </source>
</evidence>
<reference evidence="2 3" key="1">
    <citation type="journal article" date="2011" name="J. Bacteriol.">
        <title>Genome sequence of the Mycobacterium colombiense type strain, CECT 3035.</title>
        <authorList>
            <person name="Gonzalez-Perez M."/>
            <person name="Murcia M.I."/>
            <person name="Landsman D."/>
            <person name="Jordan I.K."/>
            <person name="Marino-Ramirez L."/>
        </authorList>
    </citation>
    <scope>NUCLEOTIDE SEQUENCE [LARGE SCALE GENOMIC DNA]</scope>
    <source>
        <strain evidence="2 3">CECT 3035</strain>
    </source>
</reference>
<evidence type="ECO:0000313" key="2">
    <source>
        <dbReference type="EMBL" id="EJO86756.1"/>
    </source>
</evidence>
<dbReference type="Proteomes" id="UP000006455">
    <property type="component" value="Unassembled WGS sequence"/>
</dbReference>
<dbReference type="OrthoDB" id="8667257at2"/>
<feature type="domain" description="Helix-turn-helix" evidence="1">
    <location>
        <begin position="21"/>
        <end position="60"/>
    </location>
</feature>
<evidence type="ECO:0000259" key="1">
    <source>
        <dbReference type="Pfam" id="PF12728"/>
    </source>
</evidence>
<dbReference type="EMBL" id="AFVW02000007">
    <property type="protein sequence ID" value="EJO86756.1"/>
    <property type="molecule type" value="Genomic_DNA"/>
</dbReference>
<dbReference type="eggNOG" id="ENOG5031YAI">
    <property type="taxonomic scope" value="Bacteria"/>
</dbReference>
<comment type="caution">
    <text evidence="2">The sequence shown here is derived from an EMBL/GenBank/DDBJ whole genome shotgun (WGS) entry which is preliminary data.</text>
</comment>
<gene>
    <name evidence="2" type="ORF">MCOL_V222643</name>
</gene>
<dbReference type="RefSeq" id="WP_007775923.1">
    <property type="nucleotide sequence ID" value="NZ_AFVW02000007.1"/>
</dbReference>
<accession>J5DYQ5</accession>
<proteinExistence type="predicted"/>
<name>J5DYQ5_9MYCO</name>
<dbReference type="InterPro" id="IPR041657">
    <property type="entry name" value="HTH_17"/>
</dbReference>
<sequence length="71" mass="7523">MTTQQLVPIGMTRTEGVRAALGGISRPTVYQLIKRGELVHVNIGRRGFVTAASIDAYIERLTAATQPAGAA</sequence>
<dbReference type="GeneID" id="31529883"/>
<organism evidence="2 3">
    <name type="scientific">Mycobacterium colombiense CECT 3035</name>
    <dbReference type="NCBI Taxonomy" id="1041522"/>
    <lineage>
        <taxon>Bacteria</taxon>
        <taxon>Bacillati</taxon>
        <taxon>Actinomycetota</taxon>
        <taxon>Actinomycetes</taxon>
        <taxon>Mycobacteriales</taxon>
        <taxon>Mycobacteriaceae</taxon>
        <taxon>Mycobacterium</taxon>
        <taxon>Mycobacterium avium complex (MAC)</taxon>
    </lineage>
</organism>
<dbReference type="Pfam" id="PF12728">
    <property type="entry name" value="HTH_17"/>
    <property type="match status" value="1"/>
</dbReference>
<protein>
    <recommendedName>
        <fullName evidence="1">Helix-turn-helix domain-containing protein</fullName>
    </recommendedName>
</protein>
<dbReference type="AlphaFoldDB" id="J5DYQ5"/>